<organism evidence="9 10">
    <name type="scientific">Candidatus Portnoybacteria bacterium RBG_19FT_COMBO_36_7</name>
    <dbReference type="NCBI Taxonomy" id="1801992"/>
    <lineage>
        <taxon>Bacteria</taxon>
        <taxon>Candidatus Portnoyibacteriota</taxon>
    </lineage>
</organism>
<dbReference type="InterPro" id="IPR029057">
    <property type="entry name" value="PRTase-like"/>
</dbReference>
<dbReference type="InterPro" id="IPR005946">
    <property type="entry name" value="Rib-P_diPkinase"/>
</dbReference>
<evidence type="ECO:0000259" key="8">
    <source>
        <dbReference type="Pfam" id="PF13793"/>
    </source>
</evidence>
<dbReference type="GO" id="GO:0016301">
    <property type="term" value="F:kinase activity"/>
    <property type="evidence" value="ECO:0007669"/>
    <property type="project" value="UniProtKB-KW"/>
</dbReference>
<evidence type="ECO:0000256" key="7">
    <source>
        <dbReference type="ARBA" id="ARBA00049535"/>
    </source>
</evidence>
<evidence type="ECO:0000256" key="2">
    <source>
        <dbReference type="ARBA" id="ARBA00022679"/>
    </source>
</evidence>
<dbReference type="SUPFAM" id="SSF53271">
    <property type="entry name" value="PRTase-like"/>
    <property type="match status" value="1"/>
</dbReference>
<dbReference type="GO" id="GO:0006015">
    <property type="term" value="P:5-phosphoribose 1-diphosphate biosynthetic process"/>
    <property type="evidence" value="ECO:0007669"/>
    <property type="project" value="TreeGrafter"/>
</dbReference>
<keyword evidence="2" id="KW-0808">Transferase</keyword>
<dbReference type="CDD" id="cd06223">
    <property type="entry name" value="PRTases_typeI"/>
    <property type="match status" value="1"/>
</dbReference>
<dbReference type="Pfam" id="PF13793">
    <property type="entry name" value="Pribosyltran_N"/>
    <property type="match status" value="1"/>
</dbReference>
<dbReference type="InterPro" id="IPR029099">
    <property type="entry name" value="Pribosyltran_N"/>
</dbReference>
<sequence length="355" mass="40169">MIRTSYFTAIKLFAAPGSEEITQNVCNYLQNRIPRYFIPYEGGKLRLAKTEYEIFSNGNPQAQVEEVRDMLAVIICTQAQPVAHNYMLFHAMLHALIDADVADIILVHPYMWFSRSDRKNQPRISTFADLYGDMISNFFGIHRVLIMDPHDSHLKHYFKPAANEITAVYLLADYLKKNFLGKNSNEWTMVFADAGAANKYEKIANLLRAGQAYIVKDREDNSENPTPKKIIGEVKNKNCLLFDDEILTGSTAIKDAKVLIEAGAKTLFMAAVHPILEHKQLSHRDLIERLEQSPIKKFITTDSVPVGHKLNINGQGKIIILSAAKLLSEAIARMVEGRSLTELLRPDNVKLYSTF</sequence>
<keyword evidence="4" id="KW-0547">Nucleotide-binding</keyword>
<evidence type="ECO:0000256" key="5">
    <source>
        <dbReference type="ARBA" id="ARBA00022777"/>
    </source>
</evidence>
<evidence type="ECO:0000256" key="1">
    <source>
        <dbReference type="ARBA" id="ARBA00013247"/>
    </source>
</evidence>
<dbReference type="Pfam" id="PF14572">
    <property type="entry name" value="Pribosyl_synth"/>
    <property type="match status" value="1"/>
</dbReference>
<keyword evidence="6" id="KW-0067">ATP-binding</keyword>
<evidence type="ECO:0000313" key="9">
    <source>
        <dbReference type="EMBL" id="OGZ33617.1"/>
    </source>
</evidence>
<feature type="domain" description="Ribose-phosphate pyrophosphokinase N-terminal" evidence="8">
    <location>
        <begin position="10"/>
        <end position="136"/>
    </location>
</feature>
<dbReference type="GO" id="GO:0004749">
    <property type="term" value="F:ribose phosphate diphosphokinase activity"/>
    <property type="evidence" value="ECO:0007669"/>
    <property type="project" value="UniProtKB-EC"/>
</dbReference>
<dbReference type="PANTHER" id="PTHR10210:SF32">
    <property type="entry name" value="RIBOSE-PHOSPHATE PYROPHOSPHOKINASE 2"/>
    <property type="match status" value="1"/>
</dbReference>
<dbReference type="EMBL" id="MHMW01000028">
    <property type="protein sequence ID" value="OGZ33617.1"/>
    <property type="molecule type" value="Genomic_DNA"/>
</dbReference>
<dbReference type="EC" id="2.7.6.1" evidence="1"/>
<dbReference type="GO" id="GO:0000287">
    <property type="term" value="F:magnesium ion binding"/>
    <property type="evidence" value="ECO:0007669"/>
    <property type="project" value="InterPro"/>
</dbReference>
<protein>
    <recommendedName>
        <fullName evidence="1">ribose-phosphate diphosphokinase</fullName>
        <ecNumber evidence="1">2.7.6.1</ecNumber>
    </recommendedName>
</protein>
<dbReference type="Proteomes" id="UP000179099">
    <property type="component" value="Unassembled WGS sequence"/>
</dbReference>
<gene>
    <name evidence="9" type="ORF">A2Y98_01645</name>
</gene>
<dbReference type="InterPro" id="IPR000836">
    <property type="entry name" value="PRTase_dom"/>
</dbReference>
<dbReference type="GO" id="GO:0005737">
    <property type="term" value="C:cytoplasm"/>
    <property type="evidence" value="ECO:0007669"/>
    <property type="project" value="TreeGrafter"/>
</dbReference>
<proteinExistence type="predicted"/>
<dbReference type="GO" id="GO:0005524">
    <property type="term" value="F:ATP binding"/>
    <property type="evidence" value="ECO:0007669"/>
    <property type="project" value="UniProtKB-KW"/>
</dbReference>
<keyword evidence="3" id="KW-0545">Nucleotide biosynthesis</keyword>
<reference evidence="9 10" key="1">
    <citation type="journal article" date="2016" name="Nat. Commun.">
        <title>Thousands of microbial genomes shed light on interconnected biogeochemical processes in an aquifer system.</title>
        <authorList>
            <person name="Anantharaman K."/>
            <person name="Brown C.T."/>
            <person name="Hug L.A."/>
            <person name="Sharon I."/>
            <person name="Castelle C.J."/>
            <person name="Probst A.J."/>
            <person name="Thomas B.C."/>
            <person name="Singh A."/>
            <person name="Wilkins M.J."/>
            <person name="Karaoz U."/>
            <person name="Brodie E.L."/>
            <person name="Williams K.H."/>
            <person name="Hubbard S.S."/>
            <person name="Banfield J.F."/>
        </authorList>
    </citation>
    <scope>NUCLEOTIDE SEQUENCE [LARGE SCALE GENOMIC DNA]</scope>
</reference>
<dbReference type="AlphaFoldDB" id="A0A1G2F6R7"/>
<dbReference type="GO" id="GO:0006164">
    <property type="term" value="P:purine nucleotide biosynthetic process"/>
    <property type="evidence" value="ECO:0007669"/>
    <property type="project" value="TreeGrafter"/>
</dbReference>
<keyword evidence="5" id="KW-0418">Kinase</keyword>
<dbReference type="GO" id="GO:0002189">
    <property type="term" value="C:ribose phosphate diphosphokinase complex"/>
    <property type="evidence" value="ECO:0007669"/>
    <property type="project" value="TreeGrafter"/>
</dbReference>
<dbReference type="STRING" id="1801992.A2Y98_01645"/>
<evidence type="ECO:0000256" key="4">
    <source>
        <dbReference type="ARBA" id="ARBA00022741"/>
    </source>
</evidence>
<dbReference type="Gene3D" id="3.40.50.2020">
    <property type="match status" value="2"/>
</dbReference>
<dbReference type="NCBIfam" id="TIGR01251">
    <property type="entry name" value="ribP_PPkin"/>
    <property type="match status" value="1"/>
</dbReference>
<comment type="catalytic activity">
    <reaction evidence="7">
        <text>D-ribose 5-phosphate + ATP = 5-phospho-alpha-D-ribose 1-diphosphate + AMP + H(+)</text>
        <dbReference type="Rhea" id="RHEA:15609"/>
        <dbReference type="ChEBI" id="CHEBI:15378"/>
        <dbReference type="ChEBI" id="CHEBI:30616"/>
        <dbReference type="ChEBI" id="CHEBI:58017"/>
        <dbReference type="ChEBI" id="CHEBI:78346"/>
        <dbReference type="ChEBI" id="CHEBI:456215"/>
        <dbReference type="EC" id="2.7.6.1"/>
    </reaction>
</comment>
<comment type="caution">
    <text evidence="9">The sequence shown here is derived from an EMBL/GenBank/DDBJ whole genome shotgun (WGS) entry which is preliminary data.</text>
</comment>
<dbReference type="SMART" id="SM01400">
    <property type="entry name" value="Pribosyltran_N"/>
    <property type="match status" value="1"/>
</dbReference>
<evidence type="ECO:0000256" key="3">
    <source>
        <dbReference type="ARBA" id="ARBA00022727"/>
    </source>
</evidence>
<dbReference type="PANTHER" id="PTHR10210">
    <property type="entry name" value="RIBOSE-PHOSPHATE DIPHOSPHOKINASE FAMILY MEMBER"/>
    <property type="match status" value="1"/>
</dbReference>
<evidence type="ECO:0000256" key="6">
    <source>
        <dbReference type="ARBA" id="ARBA00022840"/>
    </source>
</evidence>
<accession>A0A1G2F6R7</accession>
<evidence type="ECO:0000313" key="10">
    <source>
        <dbReference type="Proteomes" id="UP000179099"/>
    </source>
</evidence>
<name>A0A1G2F6R7_9BACT</name>